<dbReference type="RefSeq" id="WP_349214203.1">
    <property type="nucleotide sequence ID" value="NZ_JBBMFA010000031.1"/>
</dbReference>
<evidence type="ECO:0000256" key="7">
    <source>
        <dbReference type="ARBA" id="ARBA00022967"/>
    </source>
</evidence>
<sequence length="269" mass="29880">MDEILRFERVWYRYEEGRMALTDFSVTVRAGERIAVLGENGAGKSTFFLLANGVLRPEKGTVLWNGIPIGRDVKSLNALRKGVGLVFQDPDVQILAGTVAEEISFGPVNLGLSVAQVSRRVEAALDTFALQPYRDRAPQSLSGGEKKRVTLADAAAMDPQLLLLDEPASSLDPVHARQLEEYLALLSRRGLALMVATHDVDFAWRWADRVLVFHNGTLAADGGPAQIFEQEELLRRCGLEQPVLIRIARILGLKRAPRTVEELEQEWRV</sequence>
<dbReference type="InterPro" id="IPR027417">
    <property type="entry name" value="P-loop_NTPase"/>
</dbReference>
<keyword evidence="4" id="KW-1003">Cell membrane</keyword>
<comment type="subcellular location">
    <subcellularLocation>
        <location evidence="1">Cell membrane</location>
        <topology evidence="1">Peripheral membrane protein</topology>
    </subcellularLocation>
</comment>
<dbReference type="InterPro" id="IPR017871">
    <property type="entry name" value="ABC_transporter-like_CS"/>
</dbReference>
<keyword evidence="3" id="KW-0813">Transport</keyword>
<keyword evidence="5" id="KW-0547">Nucleotide-binding</keyword>
<evidence type="ECO:0000256" key="8">
    <source>
        <dbReference type="ARBA" id="ARBA00023136"/>
    </source>
</evidence>
<accession>A0ABV1GB09</accession>
<evidence type="ECO:0000256" key="2">
    <source>
        <dbReference type="ARBA" id="ARBA00005417"/>
    </source>
</evidence>
<organism evidence="10 11">
    <name type="scientific">Ruthenibacterium intestinale</name>
    <dbReference type="NCBI Taxonomy" id="3133163"/>
    <lineage>
        <taxon>Bacteria</taxon>
        <taxon>Bacillati</taxon>
        <taxon>Bacillota</taxon>
        <taxon>Clostridia</taxon>
        <taxon>Eubacteriales</taxon>
        <taxon>Oscillospiraceae</taxon>
        <taxon>Ruthenibacterium</taxon>
    </lineage>
</organism>
<keyword evidence="7" id="KW-1278">Translocase</keyword>
<dbReference type="GO" id="GO:0005524">
    <property type="term" value="F:ATP binding"/>
    <property type="evidence" value="ECO:0007669"/>
    <property type="project" value="UniProtKB-KW"/>
</dbReference>
<dbReference type="Proteomes" id="UP001477672">
    <property type="component" value="Unassembled WGS sequence"/>
</dbReference>
<dbReference type="SUPFAM" id="SSF52540">
    <property type="entry name" value="P-loop containing nucleoside triphosphate hydrolases"/>
    <property type="match status" value="1"/>
</dbReference>
<dbReference type="PANTHER" id="PTHR43553:SF24">
    <property type="entry name" value="ENERGY-COUPLING FACTOR TRANSPORTER ATP-BINDING PROTEIN ECFA1"/>
    <property type="match status" value="1"/>
</dbReference>
<dbReference type="SMART" id="SM00382">
    <property type="entry name" value="AAA"/>
    <property type="match status" value="1"/>
</dbReference>
<reference evidence="10 11" key="1">
    <citation type="submission" date="2024-03" db="EMBL/GenBank/DDBJ databases">
        <title>Human intestinal bacterial collection.</title>
        <authorList>
            <person name="Pauvert C."/>
            <person name="Hitch T.C.A."/>
            <person name="Clavel T."/>
        </authorList>
    </citation>
    <scope>NUCLEOTIDE SEQUENCE [LARGE SCALE GENOMIC DNA]</scope>
    <source>
        <strain evidence="10 11">CLA-JM-H11</strain>
    </source>
</reference>
<comment type="caution">
    <text evidence="10">The sequence shown here is derived from an EMBL/GenBank/DDBJ whole genome shotgun (WGS) entry which is preliminary data.</text>
</comment>
<evidence type="ECO:0000313" key="10">
    <source>
        <dbReference type="EMBL" id="MEQ2519003.1"/>
    </source>
</evidence>
<name>A0ABV1GB09_9FIRM</name>
<evidence type="ECO:0000256" key="4">
    <source>
        <dbReference type="ARBA" id="ARBA00022475"/>
    </source>
</evidence>
<protein>
    <submittedName>
        <fullName evidence="10">ABC transporter ATP-binding protein</fullName>
    </submittedName>
</protein>
<feature type="domain" description="ABC transporter" evidence="9">
    <location>
        <begin position="5"/>
        <end position="240"/>
    </location>
</feature>
<comment type="similarity">
    <text evidence="2">Belongs to the ABC transporter superfamily.</text>
</comment>
<evidence type="ECO:0000256" key="5">
    <source>
        <dbReference type="ARBA" id="ARBA00022741"/>
    </source>
</evidence>
<evidence type="ECO:0000256" key="1">
    <source>
        <dbReference type="ARBA" id="ARBA00004202"/>
    </source>
</evidence>
<dbReference type="InterPro" id="IPR050095">
    <property type="entry name" value="ECF_ABC_transporter_ATP-bd"/>
</dbReference>
<gene>
    <name evidence="10" type="ORF">WMO24_00900</name>
</gene>
<dbReference type="Gene3D" id="3.40.50.300">
    <property type="entry name" value="P-loop containing nucleotide triphosphate hydrolases"/>
    <property type="match status" value="1"/>
</dbReference>
<evidence type="ECO:0000313" key="11">
    <source>
        <dbReference type="Proteomes" id="UP001477672"/>
    </source>
</evidence>
<keyword evidence="8" id="KW-0472">Membrane</keyword>
<evidence type="ECO:0000259" key="9">
    <source>
        <dbReference type="PROSITE" id="PS50893"/>
    </source>
</evidence>
<evidence type="ECO:0000256" key="6">
    <source>
        <dbReference type="ARBA" id="ARBA00022840"/>
    </source>
</evidence>
<keyword evidence="6 10" id="KW-0067">ATP-binding</keyword>
<dbReference type="PANTHER" id="PTHR43553">
    <property type="entry name" value="HEAVY METAL TRANSPORTER"/>
    <property type="match status" value="1"/>
</dbReference>
<dbReference type="PROSITE" id="PS00211">
    <property type="entry name" value="ABC_TRANSPORTER_1"/>
    <property type="match status" value="1"/>
</dbReference>
<dbReference type="InterPro" id="IPR003593">
    <property type="entry name" value="AAA+_ATPase"/>
</dbReference>
<evidence type="ECO:0000256" key="3">
    <source>
        <dbReference type="ARBA" id="ARBA00022448"/>
    </source>
</evidence>
<dbReference type="PROSITE" id="PS50893">
    <property type="entry name" value="ABC_TRANSPORTER_2"/>
    <property type="match status" value="1"/>
</dbReference>
<dbReference type="InterPro" id="IPR015856">
    <property type="entry name" value="ABC_transpr_CbiO/EcfA_su"/>
</dbReference>
<dbReference type="CDD" id="cd03225">
    <property type="entry name" value="ABC_cobalt_CbiO_domain1"/>
    <property type="match status" value="1"/>
</dbReference>
<dbReference type="EMBL" id="JBBMFA010000031">
    <property type="protein sequence ID" value="MEQ2519003.1"/>
    <property type="molecule type" value="Genomic_DNA"/>
</dbReference>
<proteinExistence type="inferred from homology"/>
<dbReference type="Pfam" id="PF00005">
    <property type="entry name" value="ABC_tran"/>
    <property type="match status" value="1"/>
</dbReference>
<keyword evidence="11" id="KW-1185">Reference proteome</keyword>
<dbReference type="InterPro" id="IPR003439">
    <property type="entry name" value="ABC_transporter-like_ATP-bd"/>
</dbReference>